<protein>
    <recommendedName>
        <fullName evidence="4">DUF559 domain-containing protein</fullName>
    </recommendedName>
</protein>
<dbReference type="EMBL" id="JBHLTP010000013">
    <property type="protein sequence ID" value="MFC0525507.1"/>
    <property type="molecule type" value="Genomic_DNA"/>
</dbReference>
<proteinExistence type="predicted"/>
<keyword evidence="1" id="KW-0472">Membrane</keyword>
<gene>
    <name evidence="2" type="ORF">ACFFGV_18130</name>
</gene>
<keyword evidence="1" id="KW-0812">Transmembrane</keyword>
<name>A0ABV6LSW2_9BACI</name>
<accession>A0ABV6LSW2</accession>
<organism evidence="2 3">
    <name type="scientific">Pontibacillus salicampi</name>
    <dbReference type="NCBI Taxonomy" id="1449801"/>
    <lineage>
        <taxon>Bacteria</taxon>
        <taxon>Bacillati</taxon>
        <taxon>Bacillota</taxon>
        <taxon>Bacilli</taxon>
        <taxon>Bacillales</taxon>
        <taxon>Bacillaceae</taxon>
        <taxon>Pontibacillus</taxon>
    </lineage>
</organism>
<keyword evidence="3" id="KW-1185">Reference proteome</keyword>
<comment type="caution">
    <text evidence="2">The sequence shown here is derived from an EMBL/GenBank/DDBJ whole genome shotgun (WGS) entry which is preliminary data.</text>
</comment>
<evidence type="ECO:0000256" key="1">
    <source>
        <dbReference type="SAM" id="Phobius"/>
    </source>
</evidence>
<evidence type="ECO:0008006" key="4">
    <source>
        <dbReference type="Google" id="ProtNLM"/>
    </source>
</evidence>
<reference evidence="2 3" key="1">
    <citation type="submission" date="2024-09" db="EMBL/GenBank/DDBJ databases">
        <authorList>
            <person name="Sun Q."/>
            <person name="Mori K."/>
        </authorList>
    </citation>
    <scope>NUCLEOTIDE SEQUENCE [LARGE SCALE GENOMIC DNA]</scope>
    <source>
        <strain evidence="2 3">NCAIM B.02529</strain>
    </source>
</reference>
<evidence type="ECO:0000313" key="2">
    <source>
        <dbReference type="EMBL" id="MFC0525507.1"/>
    </source>
</evidence>
<feature type="transmembrane region" description="Helical" evidence="1">
    <location>
        <begin position="6"/>
        <end position="24"/>
    </location>
</feature>
<dbReference type="RefSeq" id="WP_377350856.1">
    <property type="nucleotide sequence ID" value="NZ_JBHLTP010000013.1"/>
</dbReference>
<evidence type="ECO:0000313" key="3">
    <source>
        <dbReference type="Proteomes" id="UP001589836"/>
    </source>
</evidence>
<sequence length="136" mass="16025">MVSGYLLWIIFLFTLLVIGIFHLIRFPTPILQSYSASPPLHSMSLRKLFYTLQTKGLTPYSNVKVGWVTVDVALMDAKVAIMYYHAEDLLHPKKKRRLQRKKAFLVKHGWMVWEVREKDLRHHFQTTIRQISSIKT</sequence>
<keyword evidence="1" id="KW-1133">Transmembrane helix</keyword>
<dbReference type="Proteomes" id="UP001589836">
    <property type="component" value="Unassembled WGS sequence"/>
</dbReference>